<dbReference type="EMBL" id="ODYU01002589">
    <property type="protein sequence ID" value="SOQ40289.1"/>
    <property type="molecule type" value="Genomic_DNA"/>
</dbReference>
<gene>
    <name evidence="1" type="ORF">SFRICE_006675</name>
</gene>
<name>A0A2H1VHH0_SPOFR</name>
<sequence>MYTHFHNLGYRYNVIGEQSVAIYWNHFQTSCYYEIFDQPKNTRNIIINSLKVATAEQKPLLTWRT</sequence>
<proteinExistence type="predicted"/>
<evidence type="ECO:0000313" key="1">
    <source>
        <dbReference type="EMBL" id="SOQ40289.1"/>
    </source>
</evidence>
<protein>
    <submittedName>
        <fullName evidence="1">SFRICE_006675</fullName>
    </submittedName>
</protein>
<reference evidence="1" key="1">
    <citation type="submission" date="2016-07" db="EMBL/GenBank/DDBJ databases">
        <authorList>
            <person name="Bretaudeau A."/>
        </authorList>
    </citation>
    <scope>NUCLEOTIDE SEQUENCE</scope>
    <source>
        <strain evidence="1">Rice</strain>
        <tissue evidence="1">Whole body</tissue>
    </source>
</reference>
<accession>A0A2H1VHH0</accession>
<dbReference type="AlphaFoldDB" id="A0A2H1VHH0"/>
<organism evidence="1">
    <name type="scientific">Spodoptera frugiperda</name>
    <name type="common">Fall armyworm</name>
    <dbReference type="NCBI Taxonomy" id="7108"/>
    <lineage>
        <taxon>Eukaryota</taxon>
        <taxon>Metazoa</taxon>
        <taxon>Ecdysozoa</taxon>
        <taxon>Arthropoda</taxon>
        <taxon>Hexapoda</taxon>
        <taxon>Insecta</taxon>
        <taxon>Pterygota</taxon>
        <taxon>Neoptera</taxon>
        <taxon>Endopterygota</taxon>
        <taxon>Lepidoptera</taxon>
        <taxon>Glossata</taxon>
        <taxon>Ditrysia</taxon>
        <taxon>Noctuoidea</taxon>
        <taxon>Noctuidae</taxon>
        <taxon>Amphipyrinae</taxon>
        <taxon>Spodoptera</taxon>
    </lineage>
</organism>